<evidence type="ECO:0000313" key="2">
    <source>
        <dbReference type="Proteomes" id="UP000271554"/>
    </source>
</evidence>
<keyword evidence="2" id="KW-1185">Reference proteome</keyword>
<sequence length="348" mass="37941">MTEEAGKVDDGEQAVLEALGAVLAAVPSAGTGWTDELWDVYGAYEAGRLGQGQPPQLTAEQSARFASQRHRQQLSDQAHGLVRRLRERAEQARLLSPATVAELAVHLVHAQLAAHEAVNLLAALGAPHGERALLALARDTGIPEGDRLWVRERLFVSRRDGYRARGRLAVDGEEPLLPAAVRELPTGIGGTLALPVDPVSARAALDALLPPAPLSLPEPPPEWTAGWDGLDEHDEYRPEWLEVRLLVRELMPTAQKVSRERMAEAERECVLLGLGGGEGEFAPLWTTRIAAWLASEVFDALSRDPHPARLAPWAMDLAGQYVWRGMAVEEARAFLRLALFTFSSSVCR</sequence>
<name>A0A387HSR3_9ACTN</name>
<organism evidence="1 2">
    <name type="scientific">Streptomyces hundungensis</name>
    <dbReference type="NCBI Taxonomy" id="1077946"/>
    <lineage>
        <taxon>Bacteria</taxon>
        <taxon>Bacillati</taxon>
        <taxon>Actinomycetota</taxon>
        <taxon>Actinomycetes</taxon>
        <taxon>Kitasatosporales</taxon>
        <taxon>Streptomycetaceae</taxon>
        <taxon>Streptomyces</taxon>
    </lineage>
</organism>
<proteinExistence type="predicted"/>
<dbReference type="AlphaFoldDB" id="A0A387HSR3"/>
<reference evidence="1 2" key="1">
    <citation type="submission" date="2018-10" db="EMBL/GenBank/DDBJ databases">
        <title>Relationship between Morphology and Antimicrobial Activity in Streptomyces.</title>
        <authorList>
            <person name="Kang H.J."/>
            <person name="Kim S.B."/>
        </authorList>
    </citation>
    <scope>NUCLEOTIDE SEQUENCE [LARGE SCALE GENOMIC DNA]</scope>
    <source>
        <strain evidence="1 2">BH38</strain>
    </source>
</reference>
<dbReference type="EMBL" id="CP032698">
    <property type="protein sequence ID" value="AYG85282.1"/>
    <property type="molecule type" value="Genomic_DNA"/>
</dbReference>
<evidence type="ECO:0000313" key="1">
    <source>
        <dbReference type="EMBL" id="AYG85282.1"/>
    </source>
</evidence>
<protein>
    <submittedName>
        <fullName evidence="1">Uncharacterized protein</fullName>
    </submittedName>
</protein>
<dbReference type="Proteomes" id="UP000271554">
    <property type="component" value="Chromosome"/>
</dbReference>
<gene>
    <name evidence="1" type="ORF">DWB77_07499</name>
</gene>
<accession>A0A387HSR3</accession>
<dbReference type="OrthoDB" id="4137206at2"/>
<dbReference type="RefSeq" id="WP_120727140.1">
    <property type="nucleotide sequence ID" value="NZ_CP032698.1"/>
</dbReference>
<dbReference type="KEGG" id="shun:DWB77_07499"/>